<dbReference type="PANTHER" id="PTHR30537">
    <property type="entry name" value="HTH-TYPE TRANSCRIPTIONAL REGULATOR"/>
    <property type="match status" value="1"/>
</dbReference>
<dbReference type="InterPro" id="IPR058163">
    <property type="entry name" value="LysR-type_TF_proteobact-type"/>
</dbReference>
<keyword evidence="3" id="KW-0238">DNA-binding</keyword>
<evidence type="ECO:0000313" key="7">
    <source>
        <dbReference type="Proteomes" id="UP000246145"/>
    </source>
</evidence>
<name>A0A2U1CJT6_9BURK</name>
<keyword evidence="2" id="KW-0805">Transcription regulation</keyword>
<accession>A0A2U1CJT6</accession>
<dbReference type="OrthoDB" id="9110639at2"/>
<dbReference type="SUPFAM" id="SSF53850">
    <property type="entry name" value="Periplasmic binding protein-like II"/>
    <property type="match status" value="1"/>
</dbReference>
<proteinExistence type="inferred from homology"/>
<dbReference type="Gene3D" id="3.40.190.290">
    <property type="match status" value="1"/>
</dbReference>
<dbReference type="Pfam" id="PF03466">
    <property type="entry name" value="LysR_substrate"/>
    <property type="match status" value="1"/>
</dbReference>
<evidence type="ECO:0000313" key="6">
    <source>
        <dbReference type="EMBL" id="PVY61252.1"/>
    </source>
</evidence>
<evidence type="ECO:0000256" key="3">
    <source>
        <dbReference type="ARBA" id="ARBA00023125"/>
    </source>
</evidence>
<organism evidence="6 7">
    <name type="scientific">Pusillimonas noertemannii</name>
    <dbReference type="NCBI Taxonomy" id="305977"/>
    <lineage>
        <taxon>Bacteria</taxon>
        <taxon>Pseudomonadati</taxon>
        <taxon>Pseudomonadota</taxon>
        <taxon>Betaproteobacteria</taxon>
        <taxon>Burkholderiales</taxon>
        <taxon>Alcaligenaceae</taxon>
        <taxon>Pusillimonas</taxon>
    </lineage>
</organism>
<dbReference type="FunFam" id="1.10.10.10:FF:000001">
    <property type="entry name" value="LysR family transcriptional regulator"/>
    <property type="match status" value="1"/>
</dbReference>
<dbReference type="InterPro" id="IPR005119">
    <property type="entry name" value="LysR_subst-bd"/>
</dbReference>
<dbReference type="Pfam" id="PF00126">
    <property type="entry name" value="HTH_1"/>
    <property type="match status" value="1"/>
</dbReference>
<dbReference type="PANTHER" id="PTHR30537:SF5">
    <property type="entry name" value="HTH-TYPE TRANSCRIPTIONAL ACTIVATOR TTDR-RELATED"/>
    <property type="match status" value="1"/>
</dbReference>
<dbReference type="Proteomes" id="UP000246145">
    <property type="component" value="Unassembled WGS sequence"/>
</dbReference>
<dbReference type="InterPro" id="IPR000847">
    <property type="entry name" value="LysR_HTH_N"/>
</dbReference>
<dbReference type="Gene3D" id="1.10.10.10">
    <property type="entry name" value="Winged helix-like DNA-binding domain superfamily/Winged helix DNA-binding domain"/>
    <property type="match status" value="1"/>
</dbReference>
<dbReference type="GO" id="GO:0003700">
    <property type="term" value="F:DNA-binding transcription factor activity"/>
    <property type="evidence" value="ECO:0007669"/>
    <property type="project" value="InterPro"/>
</dbReference>
<dbReference type="RefSeq" id="WP_116518992.1">
    <property type="nucleotide sequence ID" value="NZ_JACCEX010000004.1"/>
</dbReference>
<feature type="domain" description="HTH lysR-type" evidence="5">
    <location>
        <begin position="2"/>
        <end position="59"/>
    </location>
</feature>
<dbReference type="InterPro" id="IPR036390">
    <property type="entry name" value="WH_DNA-bd_sf"/>
</dbReference>
<evidence type="ECO:0000256" key="1">
    <source>
        <dbReference type="ARBA" id="ARBA00009437"/>
    </source>
</evidence>
<dbReference type="InterPro" id="IPR036388">
    <property type="entry name" value="WH-like_DNA-bd_sf"/>
</dbReference>
<sequence length="298" mass="32582">MLTLIDILTFVKIADLRSVTQAARVLGMPKSSVSRNLGRLEQAVGAPLVLRGSRQLSLTDTGRVFYNHAQRILEEVDEAHSAVGQLHGTARGHLRVAAPVTSGQQLLAPLLPEFLSLYPKLTLNLELTSRQADPLTEDVDVVIQIGDLSDSQLVARRLGTFRLSLYGSAEYLARHGEPRTVSDLSSHVVLDIFEGPHAWTLYGPGGSTAVGITPRLSINDPSAIRTVALGGTGLAWLPHFLCANDLASGKLVHVLPQWHRGQRDVHALFPPPRTLTPRVRVFIDFLVEKFAQKGQLHY</sequence>
<dbReference type="EMBL" id="QEKO01000004">
    <property type="protein sequence ID" value="PVY61252.1"/>
    <property type="molecule type" value="Genomic_DNA"/>
</dbReference>
<keyword evidence="7" id="KW-1185">Reference proteome</keyword>
<evidence type="ECO:0000256" key="2">
    <source>
        <dbReference type="ARBA" id="ARBA00023015"/>
    </source>
</evidence>
<dbReference type="GO" id="GO:0006351">
    <property type="term" value="P:DNA-templated transcription"/>
    <property type="evidence" value="ECO:0007669"/>
    <property type="project" value="TreeGrafter"/>
</dbReference>
<dbReference type="CDD" id="cd08422">
    <property type="entry name" value="PBP2_CrgA_like"/>
    <property type="match status" value="1"/>
</dbReference>
<dbReference type="PROSITE" id="PS50931">
    <property type="entry name" value="HTH_LYSR"/>
    <property type="match status" value="1"/>
</dbReference>
<evidence type="ECO:0000259" key="5">
    <source>
        <dbReference type="PROSITE" id="PS50931"/>
    </source>
</evidence>
<comment type="caution">
    <text evidence="6">The sequence shown here is derived from an EMBL/GenBank/DDBJ whole genome shotgun (WGS) entry which is preliminary data.</text>
</comment>
<dbReference type="AlphaFoldDB" id="A0A2U1CJT6"/>
<dbReference type="GO" id="GO:0043565">
    <property type="term" value="F:sequence-specific DNA binding"/>
    <property type="evidence" value="ECO:0007669"/>
    <property type="project" value="TreeGrafter"/>
</dbReference>
<keyword evidence="4" id="KW-0804">Transcription</keyword>
<reference evidence="6 7" key="1">
    <citation type="submission" date="2018-04" db="EMBL/GenBank/DDBJ databases">
        <title>Genomic Encyclopedia of Type Strains, Phase IV (KMG-IV): sequencing the most valuable type-strain genomes for metagenomic binning, comparative biology and taxonomic classification.</title>
        <authorList>
            <person name="Goeker M."/>
        </authorList>
    </citation>
    <scope>NUCLEOTIDE SEQUENCE [LARGE SCALE GENOMIC DNA]</scope>
    <source>
        <strain evidence="6 7">DSM 10065</strain>
    </source>
</reference>
<dbReference type="SUPFAM" id="SSF46785">
    <property type="entry name" value="Winged helix' DNA-binding domain"/>
    <property type="match status" value="1"/>
</dbReference>
<gene>
    <name evidence="6" type="ORF">C7440_2802</name>
</gene>
<evidence type="ECO:0000256" key="4">
    <source>
        <dbReference type="ARBA" id="ARBA00023163"/>
    </source>
</evidence>
<comment type="similarity">
    <text evidence="1">Belongs to the LysR transcriptional regulatory family.</text>
</comment>
<protein>
    <submittedName>
        <fullName evidence="6">LysR family transcriptional regulator</fullName>
    </submittedName>
</protein>